<dbReference type="OMA" id="IDHANAY"/>
<dbReference type="EMBL" id="UYRX01002319">
    <property type="protein sequence ID" value="VDM93075.1"/>
    <property type="molecule type" value="Genomic_DNA"/>
</dbReference>
<dbReference type="Pfam" id="PF01391">
    <property type="entry name" value="Collagen"/>
    <property type="match status" value="1"/>
</dbReference>
<protein>
    <recommendedName>
        <fullName evidence="5">Nematode cuticle collagen N-terminal domain-containing protein</fullName>
    </recommendedName>
</protein>
<keyword evidence="4" id="KW-1185">Reference proteome</keyword>
<dbReference type="PANTHER" id="PTHR24637:SF421">
    <property type="entry name" value="CUTICLE COLLAGEN DPY-2"/>
    <property type="match status" value="1"/>
</dbReference>
<evidence type="ECO:0008006" key="5">
    <source>
        <dbReference type="Google" id="ProtNLM"/>
    </source>
</evidence>
<accession>A0A3P7MA77</accession>
<dbReference type="STRING" id="42156.A0A3P7MA77"/>
<gene>
    <name evidence="3" type="ORF">NLS_LOCUS10038</name>
</gene>
<sequence>MVNKPENKIYALSLLYVDEFTSTTRISKIFEALKDLKTSHSALSQFQIDHANAYFPHLPAAQLCCFCGPSSSKGPQGPPRPPGLDGKDVERGEPGPQGQPGLPGEPGSSGPQGQPGLPGEPGPPGPQGQPGMPGEPGPPGPPGAAADTRVRRAAE</sequence>
<evidence type="ECO:0000313" key="3">
    <source>
        <dbReference type="EMBL" id="VDM93075.1"/>
    </source>
</evidence>
<dbReference type="Proteomes" id="UP000277928">
    <property type="component" value="Unassembled WGS sequence"/>
</dbReference>
<name>A0A3P7MA77_LITSI</name>
<feature type="compositionally biased region" description="Pro residues" evidence="2">
    <location>
        <begin position="118"/>
        <end position="142"/>
    </location>
</feature>
<dbReference type="PANTHER" id="PTHR24637">
    <property type="entry name" value="COLLAGEN"/>
    <property type="match status" value="1"/>
</dbReference>
<reference evidence="3 4" key="1">
    <citation type="submission" date="2018-08" db="EMBL/GenBank/DDBJ databases">
        <authorList>
            <person name="Laetsch R D."/>
            <person name="Stevens L."/>
            <person name="Kumar S."/>
            <person name="Blaxter L. M."/>
        </authorList>
    </citation>
    <scope>NUCLEOTIDE SEQUENCE [LARGE SCALE GENOMIC DNA]</scope>
</reference>
<evidence type="ECO:0000313" key="4">
    <source>
        <dbReference type="Proteomes" id="UP000277928"/>
    </source>
</evidence>
<organism evidence="3 4">
    <name type="scientific">Litomosoides sigmodontis</name>
    <name type="common">Filarial nematode worm</name>
    <dbReference type="NCBI Taxonomy" id="42156"/>
    <lineage>
        <taxon>Eukaryota</taxon>
        <taxon>Metazoa</taxon>
        <taxon>Ecdysozoa</taxon>
        <taxon>Nematoda</taxon>
        <taxon>Chromadorea</taxon>
        <taxon>Rhabditida</taxon>
        <taxon>Spirurina</taxon>
        <taxon>Spiruromorpha</taxon>
        <taxon>Filarioidea</taxon>
        <taxon>Onchocercidae</taxon>
        <taxon>Litomosoides</taxon>
    </lineage>
</organism>
<evidence type="ECO:0000256" key="2">
    <source>
        <dbReference type="SAM" id="MobiDB-lite"/>
    </source>
</evidence>
<evidence type="ECO:0000256" key="1">
    <source>
        <dbReference type="ARBA" id="ARBA00022737"/>
    </source>
</evidence>
<feature type="compositionally biased region" description="Low complexity" evidence="2">
    <location>
        <begin position="94"/>
        <end position="117"/>
    </location>
</feature>
<dbReference type="InterPro" id="IPR008160">
    <property type="entry name" value="Collagen"/>
</dbReference>
<proteinExistence type="predicted"/>
<keyword evidence="1" id="KW-0677">Repeat</keyword>
<dbReference type="AlphaFoldDB" id="A0A3P7MA77"/>
<feature type="region of interest" description="Disordered" evidence="2">
    <location>
        <begin position="67"/>
        <end position="155"/>
    </location>
</feature>